<dbReference type="KEGG" id="tet:TTHERM_00245810"/>
<dbReference type="GeneID" id="7841504"/>
<evidence type="ECO:0000256" key="2">
    <source>
        <dbReference type="SAM" id="Phobius"/>
    </source>
</evidence>
<keyword evidence="4" id="KW-1185">Reference proteome</keyword>
<evidence type="ECO:0000313" key="4">
    <source>
        <dbReference type="Proteomes" id="UP000009168"/>
    </source>
</evidence>
<dbReference type="Proteomes" id="UP000009168">
    <property type="component" value="Unassembled WGS sequence"/>
</dbReference>
<dbReference type="HOGENOM" id="CLU_240108_0_0_1"/>
<proteinExistence type="predicted"/>
<evidence type="ECO:0000256" key="1">
    <source>
        <dbReference type="SAM" id="MobiDB-lite"/>
    </source>
</evidence>
<gene>
    <name evidence="3" type="ORF">TTHERM_00245810</name>
</gene>
<dbReference type="InParanoid" id="Q245R9"/>
<name>Q245R9_TETTS</name>
<sequence length="1855" mass="219358">MNILIKAQSKIIEITQRTQFRIIFIVGFPQLLLLVIILIYINLNYKQSLSEVDEFSSNMYEQEIYLVQIQNKAQLDPLYQNIQHEEWVINLLQNLNTKMLNGQIIVNNKFISPILNIQNTYNNIGDSYLLNLYKKNSSYLVSSWHQKDTLNIRELNQLSLDQLRNASITDFFSRAALFANRLKQQQTNIVNIVDKSYFTAFNSDGMFFGAGANMTFQNITDPPPCQMSKYNMDSRCQGYFQDSMRLYQFPFVGYFPMLFMYDSNNNPYLSTGFCKKVYTPESFFQKYSSQLQSSFTQNSNIFSIVCQGIQVQQNIITFQNLGNNQALRILIEPITQSVVYQTYFQIQPNVIHTLNETYLYQLEEDQKILFLKQIQSFFYQNYILEECSFDKNYILNLNNKQKIGQFNFYQQKQEMVASLQFTYVIDKNIISNQTVKNQAQFCYLNNLLLITIMSKDQLQAQAVALGKQIEQVDLTFRILMYCIIFISIVITLYQSVRISKMINNSVEHLTDILKKIRVDEETKNMILFEDGIFSGDFEIDYSQLFLSSDMLLLYQSFQNLFQTLIFTTQNIFGQDQSLTLIELSKQIKYFRQIKNCKALGICYNNIGSIHFNNSRFLEALENFNQAIIYCKYEMSEFQDKVSLTQKSKTEQVCKNEQNDCQIKKADFCTFKYISNLLNILRKFFIQIRQKLKSKGEQMLQQNIQNQKDLINNLFTHRIDNQYYIQQEQNEFNQMLYNRKYNFLISLVYYNIQHQKYIWLWDTIESLVDELNNLAIPNYNLKLKMGILLNLVMMHIKFNKGDCNENYKVIENSEQLYEALKALKDSEYLQHQQIQQNDSKNQEQIKQAHELTIYETIENCSSYNINKASENNEQTIKFIKNEKQDHQMQYQLNSLSPIQNQSILTTQKPILDYLMSFQNQANSTYNPFIKNNSKTNLDFQSQQTDFQTLEFNSPIKNNKISSPGQEAFAKYPRKYFEKKQDTIQNESKSYFQNFVINLNLESQNQDFLNQKSIISNLNTPKSPKFQFFQENINYQLSQFTPKCIKQSSSQANLRKKSSMYLTRKKQNSFYDIQSTNKSKIIGSNNLHTKKTRNSLKQNLNQLDTQFLISSNSKRLNDIQGQPYCKLKNRKQSDMLSERLNNSSNFYLHGFGEDRNTYDLHEEAVLSFLMDQRANDKANKQNYYQAAEEITEMFEKCNIITPYQFNRSFKRLLKIFEQFKLNHKCIEQFYIKFVKDISFKICVLHIDLDSEDLQNTNKTVNQQINNNDKQHLKEQKKQQDLLEQLEEINQKERVVNLCSAILDKVIKKDDDYFGFLASSIRDMFIKQHISIINQPWIKRNVIISVLNNYIDQLETQNSIQISQHQLNKANKLRIRYMKSNEEKITNPMNQIDLSRIKSHSLMNHPVNLKQRSLTFHNLLQKQQINDPKNQYPKTTKNYSIESEKRNLNFNFQLDNQYSKQILNSPSASNFQQIQTNLQRCQENLINNSVLNKNINKQQINQIRSPKQEEQQSILEVSIDEKQLLGQKISSINNSQMSQQLLNNQQRSQLDETDLNENSSSQRIEKNINLSPIQEEVSRKNLMIEELQLDQTKNDVNKCLSIYQKKQSKYQKIQTQDSTNQIFKQNYKNNKNIISLGLQNSIPKILSEEDLKNKKNLDKLPSSSKKSFLKLNQIQFFEKQQKDQQQINLEDAKRRKKQIFYLSVRKALQEVTGQHTGQAILYQLMESKFKNKNNQVMEKHMIDMKKEYVDDILYLNRFQEKLFKKFIILVIQDLNMVDQTQPEFEMLHSELIKLNVELCILIQNEHLSTKEDSKDSQKGQEKFQQISYFYCEQNLLLYLLNCRNSKYHNITPTIIEHF</sequence>
<feature type="region of interest" description="Disordered" evidence="1">
    <location>
        <begin position="1537"/>
        <end position="1565"/>
    </location>
</feature>
<keyword evidence="2" id="KW-1133">Transmembrane helix</keyword>
<reference evidence="4" key="1">
    <citation type="journal article" date="2006" name="PLoS Biol.">
        <title>Macronuclear genome sequence of the ciliate Tetrahymena thermophila, a model eukaryote.</title>
        <authorList>
            <person name="Eisen J.A."/>
            <person name="Coyne R.S."/>
            <person name="Wu M."/>
            <person name="Wu D."/>
            <person name="Thiagarajan M."/>
            <person name="Wortman J.R."/>
            <person name="Badger J.H."/>
            <person name="Ren Q."/>
            <person name="Amedeo P."/>
            <person name="Jones K.M."/>
            <person name="Tallon L.J."/>
            <person name="Delcher A.L."/>
            <person name="Salzberg S.L."/>
            <person name="Silva J.C."/>
            <person name="Haas B.J."/>
            <person name="Majoros W.H."/>
            <person name="Farzad M."/>
            <person name="Carlton J.M."/>
            <person name="Smith R.K. Jr."/>
            <person name="Garg J."/>
            <person name="Pearlman R.E."/>
            <person name="Karrer K.M."/>
            <person name="Sun L."/>
            <person name="Manning G."/>
            <person name="Elde N.C."/>
            <person name="Turkewitz A.P."/>
            <person name="Asai D.J."/>
            <person name="Wilkes D.E."/>
            <person name="Wang Y."/>
            <person name="Cai H."/>
            <person name="Collins K."/>
            <person name="Stewart B.A."/>
            <person name="Lee S.R."/>
            <person name="Wilamowska K."/>
            <person name="Weinberg Z."/>
            <person name="Ruzzo W.L."/>
            <person name="Wloga D."/>
            <person name="Gaertig J."/>
            <person name="Frankel J."/>
            <person name="Tsao C.-C."/>
            <person name="Gorovsky M.A."/>
            <person name="Keeling P.J."/>
            <person name="Waller R.F."/>
            <person name="Patron N.J."/>
            <person name="Cherry J.M."/>
            <person name="Stover N.A."/>
            <person name="Krieger C.J."/>
            <person name="del Toro C."/>
            <person name="Ryder H.F."/>
            <person name="Williamson S.C."/>
            <person name="Barbeau R.A."/>
            <person name="Hamilton E.P."/>
            <person name="Orias E."/>
        </authorList>
    </citation>
    <scope>NUCLEOTIDE SEQUENCE [LARGE SCALE GENOMIC DNA]</scope>
    <source>
        <strain evidence="4">SB210</strain>
    </source>
</reference>
<evidence type="ECO:0000313" key="3">
    <source>
        <dbReference type="EMBL" id="EAS03564.2"/>
    </source>
</evidence>
<organism evidence="3 4">
    <name type="scientific">Tetrahymena thermophila (strain SB210)</name>
    <dbReference type="NCBI Taxonomy" id="312017"/>
    <lineage>
        <taxon>Eukaryota</taxon>
        <taxon>Sar</taxon>
        <taxon>Alveolata</taxon>
        <taxon>Ciliophora</taxon>
        <taxon>Intramacronucleata</taxon>
        <taxon>Oligohymenophorea</taxon>
        <taxon>Hymenostomatida</taxon>
        <taxon>Tetrahymenina</taxon>
        <taxon>Tetrahymenidae</taxon>
        <taxon>Tetrahymena</taxon>
    </lineage>
</organism>
<protein>
    <submittedName>
        <fullName evidence="3">Transmembrane protein, putative</fullName>
    </submittedName>
</protein>
<keyword evidence="2 3" id="KW-0812">Transmembrane</keyword>
<feature type="transmembrane region" description="Helical" evidence="2">
    <location>
        <begin position="20"/>
        <end position="41"/>
    </location>
</feature>
<accession>Q245R9</accession>
<dbReference type="RefSeq" id="XP_001023809.2">
    <property type="nucleotide sequence ID" value="XM_001023809.2"/>
</dbReference>
<keyword evidence="2" id="KW-0472">Membrane</keyword>
<feature type="compositionally biased region" description="Polar residues" evidence="1">
    <location>
        <begin position="1553"/>
        <end position="1565"/>
    </location>
</feature>
<dbReference type="OrthoDB" id="298937at2759"/>
<dbReference type="EMBL" id="GG662474">
    <property type="protein sequence ID" value="EAS03564.2"/>
    <property type="molecule type" value="Genomic_DNA"/>
</dbReference>